<accession>A0A2I7Y9A0</accession>
<evidence type="ECO:0000313" key="13">
    <source>
        <dbReference type="Proteomes" id="UP000443708"/>
    </source>
</evidence>
<evidence type="ECO:0000313" key="6">
    <source>
        <dbReference type="EMBL" id="CAA6390321.1"/>
    </source>
</evidence>
<dbReference type="AlphaFoldDB" id="A0A2I7Y9A0"/>
<proteinExistence type="predicted"/>
<dbReference type="Proteomes" id="UP000459586">
    <property type="component" value="Unassembled WGS sequence"/>
</dbReference>
<evidence type="ECO:0000313" key="15">
    <source>
        <dbReference type="Proteomes" id="UP000459702"/>
    </source>
</evidence>
<name>A0A2I7Y9A0_STAAU</name>
<evidence type="ECO:0000313" key="12">
    <source>
        <dbReference type="Proteomes" id="UP000443506"/>
    </source>
</evidence>
<evidence type="ECO:0000313" key="3">
    <source>
        <dbReference type="EMBL" id="CAA4399950.1"/>
    </source>
</evidence>
<dbReference type="Proteomes" id="UP000505390">
    <property type="component" value="Unassembled WGS sequence"/>
</dbReference>
<dbReference type="EMBL" id="CACTQT010000023">
    <property type="protein sequence ID" value="CAA4399950.1"/>
    <property type="molecule type" value="Genomic_DNA"/>
</dbReference>
<evidence type="ECO:0000313" key="5">
    <source>
        <dbReference type="EMBL" id="CAA6130106.1"/>
    </source>
</evidence>
<comment type="caution">
    <text evidence="3">The sequence shown here is derived from an EMBL/GenBank/DDBJ whole genome shotgun (WGS) entry which is preliminary data.</text>
</comment>
<evidence type="ECO:0000313" key="11">
    <source>
        <dbReference type="Proteomes" id="UP000442782"/>
    </source>
</evidence>
<dbReference type="EMBL" id="CAIGXB010000017">
    <property type="protein sequence ID" value="CAC5811159.1"/>
    <property type="molecule type" value="Genomic_DNA"/>
</dbReference>
<reference evidence="8 9" key="1">
    <citation type="submission" date="2018-11" db="EMBL/GenBank/DDBJ databases">
        <title>Genomic profiling of Staphylococcus species from a Poultry farm system in KwaZulu-Natal, South Africa.</title>
        <authorList>
            <person name="Amoako D.G."/>
            <person name="Somboro A.M."/>
            <person name="Abia A.L.K."/>
            <person name="Bester L.A."/>
            <person name="Essack S.Y."/>
        </authorList>
    </citation>
    <scope>NUCLEOTIDE SEQUENCE [LARGE SCALE GENOMIC DNA]</scope>
    <source>
        <strain evidence="8 9">SA9</strain>
    </source>
</reference>
<evidence type="ECO:0000313" key="8">
    <source>
        <dbReference type="EMBL" id="RZH95670.1"/>
    </source>
</evidence>
<organism evidence="3 10">
    <name type="scientific">Staphylococcus aureus</name>
    <dbReference type="NCBI Taxonomy" id="1280"/>
    <lineage>
        <taxon>Bacteria</taxon>
        <taxon>Bacillati</taxon>
        <taxon>Bacillota</taxon>
        <taxon>Bacilli</taxon>
        <taxon>Bacillales</taxon>
        <taxon>Staphylococcaceae</taxon>
        <taxon>Staphylococcus</taxon>
    </lineage>
</organism>
<dbReference type="EMBL" id="RQTC01000017">
    <property type="protein sequence ID" value="RZH95670.1"/>
    <property type="molecule type" value="Genomic_DNA"/>
</dbReference>
<dbReference type="RefSeq" id="WP_001030860.1">
    <property type="nucleotide sequence ID" value="NZ_AP025249.1"/>
</dbReference>
<gene>
    <name evidence="8" type="ORF">EIG94_01675</name>
    <name evidence="1" type="ORF">SAMEA1029512_02724</name>
    <name evidence="2" type="ORF">SAMEA1029528_02803</name>
    <name evidence="3" type="ORF">SAMEA2078260_02703</name>
    <name evidence="5" type="ORF">SAMEA2078588_02713</name>
    <name evidence="6" type="ORF">SAMEA2080344_02631</name>
    <name evidence="4" type="ORF">SAMEA2081063_02676</name>
    <name evidence="7" type="ORF">SAMEA4008575_02758</name>
</gene>
<reference evidence="10 11" key="2">
    <citation type="submission" date="2019-12" db="EMBL/GenBank/DDBJ databases">
        <authorList>
            <consortium name="Pathogen Informatics"/>
        </authorList>
    </citation>
    <scope>NUCLEOTIDE SEQUENCE [LARGE SCALE GENOMIC DNA]</scope>
    <source>
        <strain evidence="2 13">S040_N01_C01</strain>
        <strain evidence="1 11">S087_N01_C01</strain>
        <strain evidence="7 16">SG160</strain>
        <strain evidence="5 15">T012_N10_C04</strain>
        <strain evidence="3 10">T012_N16_C08</strain>
        <strain evidence="4 12">T065_N03_C06</strain>
        <strain evidence="6 14">T197_A02_C01</strain>
    </source>
</reference>
<dbReference type="Proteomes" id="UP000443708">
    <property type="component" value="Unassembled WGS sequence"/>
</dbReference>
<dbReference type="Proteomes" id="UP000442696">
    <property type="component" value="Unassembled WGS sequence"/>
</dbReference>
<evidence type="ECO:0000313" key="9">
    <source>
        <dbReference type="Proteomes" id="UP000293434"/>
    </source>
</evidence>
<dbReference type="Proteomes" id="UP000443506">
    <property type="component" value="Unassembled WGS sequence"/>
</dbReference>
<dbReference type="EMBL" id="CACUNS010000024">
    <property type="protein sequence ID" value="CAA6130106.1"/>
    <property type="molecule type" value="Genomic_DNA"/>
</dbReference>
<evidence type="ECO:0000313" key="7">
    <source>
        <dbReference type="EMBL" id="CAC5811159.1"/>
    </source>
</evidence>
<dbReference type="Proteomes" id="UP000459702">
    <property type="component" value="Unassembled WGS sequence"/>
</dbReference>
<evidence type="ECO:0000313" key="14">
    <source>
        <dbReference type="Proteomes" id="UP000459586"/>
    </source>
</evidence>
<dbReference type="EMBL" id="CACTWD010000024">
    <property type="protein sequence ID" value="CAA4706417.1"/>
    <property type="molecule type" value="Genomic_DNA"/>
</dbReference>
<evidence type="ECO:0000313" key="10">
    <source>
        <dbReference type="Proteomes" id="UP000442696"/>
    </source>
</evidence>
<evidence type="ECO:0000313" key="2">
    <source>
        <dbReference type="EMBL" id="CAA4170569.1"/>
    </source>
</evidence>
<evidence type="ECO:0000313" key="16">
    <source>
        <dbReference type="Proteomes" id="UP000505390"/>
    </source>
</evidence>
<sequence>MNKEDVLINIVSELRNQKDDTAIEKIATNMENNYKIPKGLTYSFTSRDLDRNFFDTTDLRLITLYIMEAFKVLGREEMLEDYIPKGEQQEAKQYDFLAYNKADEVTLPYEFTPTLPVNDVYSTKMSVKELGAFMNSGIINYNFDIQREAKLEIRTGEIIKTPNINERNVREMVNHLLNDSLKESTIYLNAAPTTSSVGDELIYDNSTYTLIVTEDTRIDVLDGFHRLLAVQRALRENPMIEFEFNVVFSNFTTSEAIKWQAQHSKATAWSKNRISEMQLENRASKVVKAIKNSDHEFSYLIYTGSRLKNDKSLITFNNLTNIIDDMYTLNSRKEEVILAEKLSKILSRVNELKQYSNTLKSQYYVYAFIKLFKEKYNNDVDEYLHLLDKLEEYLKNNDFNFTLQNTKEKLVKEETYSKVLELCKET</sequence>
<dbReference type="EMBL" id="CACTOE010000030">
    <property type="protein sequence ID" value="CAA4167665.1"/>
    <property type="molecule type" value="Genomic_DNA"/>
</dbReference>
<dbReference type="EMBL" id="CACTPI010000025">
    <property type="protein sequence ID" value="CAA4170569.1"/>
    <property type="molecule type" value="Genomic_DNA"/>
</dbReference>
<dbReference type="EMBL" id="CACURZ010000022">
    <property type="protein sequence ID" value="CAA6390321.1"/>
    <property type="molecule type" value="Genomic_DNA"/>
</dbReference>
<protein>
    <submittedName>
        <fullName evidence="3">Phage protein</fullName>
    </submittedName>
</protein>
<dbReference type="Proteomes" id="UP000293434">
    <property type="component" value="Unassembled WGS sequence"/>
</dbReference>
<evidence type="ECO:0000313" key="4">
    <source>
        <dbReference type="EMBL" id="CAA4706417.1"/>
    </source>
</evidence>
<evidence type="ECO:0000313" key="1">
    <source>
        <dbReference type="EMBL" id="CAA4167665.1"/>
    </source>
</evidence>
<dbReference type="Proteomes" id="UP000442782">
    <property type="component" value="Unassembled WGS sequence"/>
</dbReference>